<keyword evidence="2" id="KW-1185">Reference proteome</keyword>
<reference evidence="1" key="1">
    <citation type="submission" date="2021-12" db="EMBL/GenBank/DDBJ databases">
        <authorList>
            <person name="King R."/>
        </authorList>
    </citation>
    <scope>NUCLEOTIDE SEQUENCE</scope>
</reference>
<dbReference type="Proteomes" id="UP001154114">
    <property type="component" value="Chromosome 21"/>
</dbReference>
<organism evidence="1 2">
    <name type="scientific">Chrysodeixis includens</name>
    <name type="common">Soybean looper</name>
    <name type="synonym">Pseudoplusia includens</name>
    <dbReference type="NCBI Taxonomy" id="689277"/>
    <lineage>
        <taxon>Eukaryota</taxon>
        <taxon>Metazoa</taxon>
        <taxon>Ecdysozoa</taxon>
        <taxon>Arthropoda</taxon>
        <taxon>Hexapoda</taxon>
        <taxon>Insecta</taxon>
        <taxon>Pterygota</taxon>
        <taxon>Neoptera</taxon>
        <taxon>Endopterygota</taxon>
        <taxon>Lepidoptera</taxon>
        <taxon>Glossata</taxon>
        <taxon>Ditrysia</taxon>
        <taxon>Noctuoidea</taxon>
        <taxon>Noctuidae</taxon>
        <taxon>Plusiinae</taxon>
        <taxon>Chrysodeixis</taxon>
    </lineage>
</organism>
<proteinExistence type="predicted"/>
<gene>
    <name evidence="1" type="ORF">CINC_LOCUS6767</name>
</gene>
<evidence type="ECO:0000313" key="2">
    <source>
        <dbReference type="Proteomes" id="UP001154114"/>
    </source>
</evidence>
<sequence length="119" mass="13742">MIFVVILNFYTDIPLYIDRKALFMCVILHHSPHQLLFMLSIIAETAERNSRLKFQYLPVKAHLDNARNTERVANSIGTYIPEPCSTDIKSDISSPTKYHNLQDTSRTIKISLDVIHRNV</sequence>
<accession>A0A9N8KXQ3</accession>
<dbReference type="EMBL" id="LR824024">
    <property type="protein sequence ID" value="CAD0204458.1"/>
    <property type="molecule type" value="Genomic_DNA"/>
</dbReference>
<name>A0A9N8KXQ3_CHRIL</name>
<evidence type="ECO:0000313" key="1">
    <source>
        <dbReference type="EMBL" id="CAD0204458.1"/>
    </source>
</evidence>
<protein>
    <submittedName>
        <fullName evidence="1">Uncharacterized protein</fullName>
    </submittedName>
</protein>
<dbReference type="AlphaFoldDB" id="A0A9N8KXQ3"/>